<gene>
    <name evidence="1" type="primary">raiA</name>
    <name evidence="1" type="ORF">JIN87_23120</name>
</gene>
<reference evidence="1" key="1">
    <citation type="submission" date="2021-01" db="EMBL/GenBank/DDBJ databases">
        <title>Modified the classification status of verrucomicrobia.</title>
        <authorList>
            <person name="Feng X."/>
        </authorList>
    </citation>
    <scope>NUCLEOTIDE SEQUENCE</scope>
    <source>
        <strain evidence="1">KCTC 13126</strain>
    </source>
</reference>
<dbReference type="SUPFAM" id="SSF69754">
    <property type="entry name" value="Ribosome binding protein Y (YfiA homologue)"/>
    <property type="match status" value="1"/>
</dbReference>
<accession>A0A934S2C3</accession>
<dbReference type="EMBL" id="JAENIL010000058">
    <property type="protein sequence ID" value="MBK1879794.1"/>
    <property type="molecule type" value="Genomic_DNA"/>
</dbReference>
<evidence type="ECO:0000313" key="1">
    <source>
        <dbReference type="EMBL" id="MBK1879794.1"/>
    </source>
</evidence>
<dbReference type="Pfam" id="PF02482">
    <property type="entry name" value="Ribosomal_S30AE"/>
    <property type="match status" value="1"/>
</dbReference>
<keyword evidence="2" id="KW-1185">Reference proteome</keyword>
<protein>
    <submittedName>
        <fullName evidence="1">Ribosome-associated translation inhibitor RaiA</fullName>
    </submittedName>
</protein>
<dbReference type="AlphaFoldDB" id="A0A934S2C3"/>
<comment type="caution">
    <text evidence="1">The sequence shown here is derived from an EMBL/GenBank/DDBJ whole genome shotgun (WGS) entry which is preliminary data.</text>
</comment>
<dbReference type="NCBIfam" id="TIGR00741">
    <property type="entry name" value="yfiA"/>
    <property type="match status" value="1"/>
</dbReference>
<dbReference type="Proteomes" id="UP000617628">
    <property type="component" value="Unassembled WGS sequence"/>
</dbReference>
<proteinExistence type="predicted"/>
<name>A0A934S2C3_9BACT</name>
<dbReference type="InterPro" id="IPR003489">
    <property type="entry name" value="RHF/RaiA"/>
</dbReference>
<dbReference type="Gene3D" id="3.30.160.100">
    <property type="entry name" value="Ribosome hibernation promotion factor-like"/>
    <property type="match status" value="1"/>
</dbReference>
<sequence length="125" mass="14332">MNSNHNVEIVGRRLELTDAIKAKVNEMAAKLYEHDAGIGRIKVELELERHASTHHDEFIAKGHVDDRRDHFDVSAKADDLYKAIAELSEKLDRLIRKRSRRRVTERRNLGPVELDADLPKTGTLD</sequence>
<organism evidence="1 2">
    <name type="scientific">Pelagicoccus mobilis</name>
    <dbReference type="NCBI Taxonomy" id="415221"/>
    <lineage>
        <taxon>Bacteria</taxon>
        <taxon>Pseudomonadati</taxon>
        <taxon>Verrucomicrobiota</taxon>
        <taxon>Opitutia</taxon>
        <taxon>Puniceicoccales</taxon>
        <taxon>Pelagicoccaceae</taxon>
        <taxon>Pelagicoccus</taxon>
    </lineage>
</organism>
<evidence type="ECO:0000313" key="2">
    <source>
        <dbReference type="Proteomes" id="UP000617628"/>
    </source>
</evidence>
<dbReference type="InterPro" id="IPR036567">
    <property type="entry name" value="RHF-like"/>
</dbReference>
<dbReference type="RefSeq" id="WP_200358012.1">
    <property type="nucleotide sequence ID" value="NZ_JAENIL010000058.1"/>
</dbReference>